<reference evidence="2 3" key="1">
    <citation type="submission" date="2020-08" db="EMBL/GenBank/DDBJ databases">
        <title>Genomic Encyclopedia of Type Strains, Phase IV (KMG-IV): sequencing the most valuable type-strain genomes for metagenomic binning, comparative biology and taxonomic classification.</title>
        <authorList>
            <person name="Goeker M."/>
        </authorList>
    </citation>
    <scope>NUCLEOTIDE SEQUENCE [LARGE SCALE GENOMIC DNA]</scope>
    <source>
        <strain evidence="2 3">DSM 26944</strain>
    </source>
</reference>
<dbReference type="Pfam" id="PF13649">
    <property type="entry name" value="Methyltransf_25"/>
    <property type="match status" value="1"/>
</dbReference>
<dbReference type="GO" id="GO:0032259">
    <property type="term" value="P:methylation"/>
    <property type="evidence" value="ECO:0007669"/>
    <property type="project" value="UniProtKB-KW"/>
</dbReference>
<accession>A0A7W9AY96</accession>
<keyword evidence="2" id="KW-0808">Transferase</keyword>
<dbReference type="SUPFAM" id="SSF53335">
    <property type="entry name" value="S-adenosyl-L-methionine-dependent methyltransferases"/>
    <property type="match status" value="1"/>
</dbReference>
<dbReference type="RefSeq" id="WP_183652835.1">
    <property type="nucleotide sequence ID" value="NZ_JACIJG010000008.1"/>
</dbReference>
<evidence type="ECO:0000259" key="1">
    <source>
        <dbReference type="Pfam" id="PF13649"/>
    </source>
</evidence>
<name>A0A7W9AY96_9HYPH</name>
<comment type="caution">
    <text evidence="2">The sequence shown here is derived from an EMBL/GenBank/DDBJ whole genome shotgun (WGS) entry which is preliminary data.</text>
</comment>
<dbReference type="InterPro" id="IPR029063">
    <property type="entry name" value="SAM-dependent_MTases_sf"/>
</dbReference>
<dbReference type="Gene3D" id="3.40.50.150">
    <property type="entry name" value="Vaccinia Virus protein VP39"/>
    <property type="match status" value="1"/>
</dbReference>
<evidence type="ECO:0000313" key="2">
    <source>
        <dbReference type="EMBL" id="MBB5702651.1"/>
    </source>
</evidence>
<protein>
    <submittedName>
        <fullName evidence="2">S-adenosylmethionine-diacylgycerolhomoserine-N-methyltransferase</fullName>
    </submittedName>
</protein>
<organism evidence="2 3">
    <name type="scientific">Brucella daejeonensis</name>
    <dbReference type="NCBI Taxonomy" id="659015"/>
    <lineage>
        <taxon>Bacteria</taxon>
        <taxon>Pseudomonadati</taxon>
        <taxon>Pseudomonadota</taxon>
        <taxon>Alphaproteobacteria</taxon>
        <taxon>Hyphomicrobiales</taxon>
        <taxon>Brucellaceae</taxon>
        <taxon>Brucella/Ochrobactrum group</taxon>
        <taxon>Brucella</taxon>
    </lineage>
</organism>
<proteinExistence type="predicted"/>
<dbReference type="Proteomes" id="UP000555546">
    <property type="component" value="Unassembled WGS sequence"/>
</dbReference>
<dbReference type="GO" id="GO:0008168">
    <property type="term" value="F:methyltransferase activity"/>
    <property type="evidence" value="ECO:0007669"/>
    <property type="project" value="UniProtKB-KW"/>
</dbReference>
<keyword evidence="2" id="KW-0489">Methyltransferase</keyword>
<gene>
    <name evidence="2" type="ORF">FHS76_002535</name>
</gene>
<dbReference type="InterPro" id="IPR041698">
    <property type="entry name" value="Methyltransf_25"/>
</dbReference>
<sequence length="225" mass="25917">MLRSPWSIQGVDHASLMDRVYRRQRHLYDATRKYYLLGRDPMIAGLGVPEGGDVLEIGCGTGRNLVKTARLYPDTRLFGIDISAEMLDTARRAAERAGIKDRLRLDRADAAQFDPQHLFGQSGFDRIFISYAVSMIPQWQSVIRESIRHLNPGGELHIVDFGDQARLPRWFRSALFQWLEWFHVSPREDLFPVCEQLADERGANVERRILYRGFAWIAVIRSITS</sequence>
<feature type="domain" description="Methyltransferase" evidence="1">
    <location>
        <begin position="54"/>
        <end position="154"/>
    </location>
</feature>
<dbReference type="CDD" id="cd02440">
    <property type="entry name" value="AdoMet_MTases"/>
    <property type="match status" value="1"/>
</dbReference>
<dbReference type="AlphaFoldDB" id="A0A7W9AY96"/>
<keyword evidence="3" id="KW-1185">Reference proteome</keyword>
<dbReference type="PANTHER" id="PTHR43591">
    <property type="entry name" value="METHYLTRANSFERASE"/>
    <property type="match status" value="1"/>
</dbReference>
<dbReference type="EMBL" id="JACIJG010000008">
    <property type="protein sequence ID" value="MBB5702651.1"/>
    <property type="molecule type" value="Genomic_DNA"/>
</dbReference>
<evidence type="ECO:0000313" key="3">
    <source>
        <dbReference type="Proteomes" id="UP000555546"/>
    </source>
</evidence>